<feature type="region of interest" description="Disordered" evidence="1">
    <location>
        <begin position="308"/>
        <end position="392"/>
    </location>
</feature>
<proteinExistence type="predicted"/>
<dbReference type="PANTHER" id="PTHR20859">
    <property type="entry name" value="INTERFERON/INTERLEUKIN RECEPTOR"/>
    <property type="match status" value="1"/>
</dbReference>
<keyword evidence="2" id="KW-0812">Transmembrane</keyword>
<dbReference type="Pfam" id="PF09294">
    <property type="entry name" value="Interfer-bind"/>
    <property type="match status" value="1"/>
</dbReference>
<dbReference type="InterPro" id="IPR003961">
    <property type="entry name" value="FN3_dom"/>
</dbReference>
<protein>
    <submittedName>
        <fullName evidence="5">Uncharacterized protein</fullName>
    </submittedName>
</protein>
<dbReference type="EMBL" id="JAHUTI010052431">
    <property type="protein sequence ID" value="MED6249533.1"/>
    <property type="molecule type" value="Genomic_DNA"/>
</dbReference>
<gene>
    <name evidence="5" type="ORF">ATANTOWER_015729</name>
</gene>
<evidence type="ECO:0000313" key="6">
    <source>
        <dbReference type="Proteomes" id="UP001345963"/>
    </source>
</evidence>
<evidence type="ECO:0000256" key="1">
    <source>
        <dbReference type="SAM" id="MobiDB-lite"/>
    </source>
</evidence>
<feature type="domain" description="Fibronectin type-III" evidence="3">
    <location>
        <begin position="11"/>
        <end position="109"/>
    </location>
</feature>
<keyword evidence="2" id="KW-0472">Membrane</keyword>
<dbReference type="InterPro" id="IPR050650">
    <property type="entry name" value="Type-II_Cytokine-TF_Rcpt"/>
</dbReference>
<evidence type="ECO:0000313" key="5">
    <source>
        <dbReference type="EMBL" id="MED6249533.1"/>
    </source>
</evidence>
<keyword evidence="6" id="KW-1185">Reference proteome</keyword>
<comment type="caution">
    <text evidence="5">The sequence shown here is derived from an EMBL/GenBank/DDBJ whole genome shotgun (WGS) entry which is preliminary data.</text>
</comment>
<dbReference type="PANTHER" id="PTHR20859:SF94">
    <property type="entry name" value="CYTOKINE RECEPTOR FAMILY MEMBER B7"/>
    <property type="match status" value="1"/>
</dbReference>
<name>A0ABU7BGW0_9TELE</name>
<dbReference type="InterPro" id="IPR013783">
    <property type="entry name" value="Ig-like_fold"/>
</dbReference>
<keyword evidence="2" id="KW-1133">Transmembrane helix</keyword>
<accession>A0ABU7BGW0</accession>
<sequence>MDIKIKELFPVFLVIYINHVSGTAIPPPKKLDVHMSDGEVTVLWEHPKDAPSEAVYNVQMGKYGDEWDNVSSCTGITRNYCFISTHIHDYRVAYKVRVQLVRGDQKSEWKVQKKFFINQSELLPPSFTLWATSSTLTVYVHEKSILRKIFPYGVAYTLYLDEIDQENKTTTVYLRDDEGKDQRNKTFRGLHWGRKYCVSVKVEDISGPSTSSVSDKQCLLLPEQEFYIIAASSLSILGILAFATIMISIVLCYLKRPAKTPIALKSPISGWQPLSVAEGTVEVVTDKGWFLSSNRTDTKTSVKIPETNVTILEDGEENRRTSLDSGVNVEADSQADNEGGPRATQEDSGCGSMGGPESSAHSHTDYPLRDDSMEAEDVRKREDSGMGMSCQLHSSSLNLDTQDTEPLVETVIVGNYCTQSPSNMQIQSRDSEKMLKQIPAHSMLAEVVTGYKAGPQSCICSETGQCSWCHRHGNYRPEGTKLCGTVRMENLLLGGTSDLVDSTRSSKTHIDHVITNLEASFLELTETFPLLKSKYEQDSNMNNLCLSLYDVQLTTD</sequence>
<dbReference type="Pfam" id="PF01108">
    <property type="entry name" value="Tissue_fac"/>
    <property type="match status" value="1"/>
</dbReference>
<dbReference type="Gene3D" id="2.60.40.10">
    <property type="entry name" value="Immunoglobulins"/>
    <property type="match status" value="1"/>
</dbReference>
<dbReference type="CDD" id="cd00063">
    <property type="entry name" value="FN3"/>
    <property type="match status" value="1"/>
</dbReference>
<evidence type="ECO:0000259" key="3">
    <source>
        <dbReference type="Pfam" id="PF01108"/>
    </source>
</evidence>
<feature type="domain" description="Interferon/interleukin receptor" evidence="4">
    <location>
        <begin position="122"/>
        <end position="219"/>
    </location>
</feature>
<dbReference type="SUPFAM" id="SSF49265">
    <property type="entry name" value="Fibronectin type III"/>
    <property type="match status" value="2"/>
</dbReference>
<reference evidence="5 6" key="1">
    <citation type="submission" date="2021-07" db="EMBL/GenBank/DDBJ databases">
        <authorList>
            <person name="Palmer J.M."/>
        </authorList>
    </citation>
    <scope>NUCLEOTIDE SEQUENCE [LARGE SCALE GENOMIC DNA]</scope>
    <source>
        <strain evidence="5 6">AT_MEX2019</strain>
        <tissue evidence="5">Muscle</tissue>
    </source>
</reference>
<evidence type="ECO:0000259" key="4">
    <source>
        <dbReference type="Pfam" id="PF09294"/>
    </source>
</evidence>
<evidence type="ECO:0000256" key="2">
    <source>
        <dbReference type="SAM" id="Phobius"/>
    </source>
</evidence>
<dbReference type="Proteomes" id="UP001345963">
    <property type="component" value="Unassembled WGS sequence"/>
</dbReference>
<dbReference type="InterPro" id="IPR015373">
    <property type="entry name" value="Interferon/interleukin_rcp_dom"/>
</dbReference>
<feature type="compositionally biased region" description="Basic and acidic residues" evidence="1">
    <location>
        <begin position="360"/>
        <end position="384"/>
    </location>
</feature>
<feature type="transmembrane region" description="Helical" evidence="2">
    <location>
        <begin position="226"/>
        <end position="254"/>
    </location>
</feature>
<organism evidence="5 6">
    <name type="scientific">Ataeniobius toweri</name>
    <dbReference type="NCBI Taxonomy" id="208326"/>
    <lineage>
        <taxon>Eukaryota</taxon>
        <taxon>Metazoa</taxon>
        <taxon>Chordata</taxon>
        <taxon>Craniata</taxon>
        <taxon>Vertebrata</taxon>
        <taxon>Euteleostomi</taxon>
        <taxon>Actinopterygii</taxon>
        <taxon>Neopterygii</taxon>
        <taxon>Teleostei</taxon>
        <taxon>Neoteleostei</taxon>
        <taxon>Acanthomorphata</taxon>
        <taxon>Ovalentaria</taxon>
        <taxon>Atherinomorphae</taxon>
        <taxon>Cyprinodontiformes</taxon>
        <taxon>Goodeidae</taxon>
        <taxon>Ataeniobius</taxon>
    </lineage>
</organism>
<dbReference type="InterPro" id="IPR036116">
    <property type="entry name" value="FN3_sf"/>
</dbReference>